<name>A0A7R9KIA6_9ACAR</name>
<dbReference type="OrthoDB" id="68108at2759"/>
<dbReference type="GO" id="GO:0008270">
    <property type="term" value="F:zinc ion binding"/>
    <property type="evidence" value="ECO:0007669"/>
    <property type="project" value="UniProtKB-KW"/>
</dbReference>
<dbReference type="PROSITE" id="PS50119">
    <property type="entry name" value="ZF_BBOX"/>
    <property type="match status" value="2"/>
</dbReference>
<feature type="region of interest" description="Disordered" evidence="2">
    <location>
        <begin position="1"/>
        <end position="26"/>
    </location>
</feature>
<proteinExistence type="predicted"/>
<reference evidence="4" key="1">
    <citation type="submission" date="2020-11" db="EMBL/GenBank/DDBJ databases">
        <authorList>
            <person name="Tran Van P."/>
        </authorList>
    </citation>
    <scope>NUCLEOTIDE SEQUENCE</scope>
</reference>
<feature type="compositionally biased region" description="Basic residues" evidence="2">
    <location>
        <begin position="10"/>
        <end position="26"/>
    </location>
</feature>
<keyword evidence="1" id="KW-0862">Zinc</keyword>
<keyword evidence="1" id="KW-0479">Metal-binding</keyword>
<keyword evidence="1" id="KW-0863">Zinc-finger</keyword>
<dbReference type="Proteomes" id="UP000759131">
    <property type="component" value="Unassembled WGS sequence"/>
</dbReference>
<protein>
    <recommendedName>
        <fullName evidence="3">B box-type domain-containing protein</fullName>
    </recommendedName>
</protein>
<dbReference type="InterPro" id="IPR000315">
    <property type="entry name" value="Znf_B-box"/>
</dbReference>
<evidence type="ECO:0000256" key="1">
    <source>
        <dbReference type="PROSITE-ProRule" id="PRU00024"/>
    </source>
</evidence>
<feature type="domain" description="B box-type" evidence="3">
    <location>
        <begin position="40"/>
        <end position="85"/>
    </location>
</feature>
<evidence type="ECO:0000256" key="2">
    <source>
        <dbReference type="SAM" id="MobiDB-lite"/>
    </source>
</evidence>
<evidence type="ECO:0000313" key="5">
    <source>
        <dbReference type="Proteomes" id="UP000759131"/>
    </source>
</evidence>
<accession>A0A7R9KIA6</accession>
<feature type="domain" description="B box-type" evidence="3">
    <location>
        <begin position="89"/>
        <end position="137"/>
    </location>
</feature>
<dbReference type="EMBL" id="CAJPIZ010001648">
    <property type="protein sequence ID" value="CAG2103834.1"/>
    <property type="molecule type" value="Genomic_DNA"/>
</dbReference>
<keyword evidence="5" id="KW-1185">Reference proteome</keyword>
<evidence type="ECO:0000259" key="3">
    <source>
        <dbReference type="PROSITE" id="PS50119"/>
    </source>
</evidence>
<evidence type="ECO:0000313" key="4">
    <source>
        <dbReference type="EMBL" id="CAD7623404.1"/>
    </source>
</evidence>
<sequence>MQTNSDLKPKSSHKNNKRINRHKTCHKPNTSVRPTHHLCAERLACKGAKPEAHYICRECKTYQCRLCEELLHENPGFDTHSRQPLVVTADQLLCDNGCQTRNLADVECVECCKRLCFICDQSLHSSPNKRKHQKIPIVDNRDKEDNEEFYSCQYVSTGTVETEATEPLVNIDLDIKRYQLLTIGTKRTTKSSIRVNTCPPEPLRRRRRSL</sequence>
<organism evidence="4">
    <name type="scientific">Medioppia subpectinata</name>
    <dbReference type="NCBI Taxonomy" id="1979941"/>
    <lineage>
        <taxon>Eukaryota</taxon>
        <taxon>Metazoa</taxon>
        <taxon>Ecdysozoa</taxon>
        <taxon>Arthropoda</taxon>
        <taxon>Chelicerata</taxon>
        <taxon>Arachnida</taxon>
        <taxon>Acari</taxon>
        <taxon>Acariformes</taxon>
        <taxon>Sarcoptiformes</taxon>
        <taxon>Oribatida</taxon>
        <taxon>Brachypylina</taxon>
        <taxon>Oppioidea</taxon>
        <taxon>Oppiidae</taxon>
        <taxon>Medioppia</taxon>
    </lineage>
</organism>
<dbReference type="AlphaFoldDB" id="A0A7R9KIA6"/>
<dbReference type="EMBL" id="OC856223">
    <property type="protein sequence ID" value="CAD7623404.1"/>
    <property type="molecule type" value="Genomic_DNA"/>
</dbReference>
<gene>
    <name evidence="4" type="ORF">OSB1V03_LOCUS3860</name>
</gene>